<organism evidence="2 3">
    <name type="scientific">Serinicoccus chungangensis</name>
    <dbReference type="NCBI Taxonomy" id="767452"/>
    <lineage>
        <taxon>Bacteria</taxon>
        <taxon>Bacillati</taxon>
        <taxon>Actinomycetota</taxon>
        <taxon>Actinomycetes</taxon>
        <taxon>Micrococcales</taxon>
        <taxon>Ornithinimicrobiaceae</taxon>
        <taxon>Serinicoccus</taxon>
    </lineage>
</organism>
<accession>A0A0W8I427</accession>
<dbReference type="RefSeq" id="WP_058891878.1">
    <property type="nucleotide sequence ID" value="NZ_LQBL01000029.1"/>
</dbReference>
<dbReference type="EMBL" id="LQBL01000029">
    <property type="protein sequence ID" value="KUG52804.1"/>
    <property type="molecule type" value="Genomic_DNA"/>
</dbReference>
<dbReference type="Gene3D" id="3.40.50.2000">
    <property type="entry name" value="Glycogen Phosphorylase B"/>
    <property type="match status" value="1"/>
</dbReference>
<feature type="compositionally biased region" description="Low complexity" evidence="1">
    <location>
        <begin position="173"/>
        <end position="191"/>
    </location>
</feature>
<evidence type="ECO:0000313" key="3">
    <source>
        <dbReference type="Proteomes" id="UP000054837"/>
    </source>
</evidence>
<protein>
    <submittedName>
        <fullName evidence="2">Uncharacterized protein</fullName>
    </submittedName>
</protein>
<gene>
    <name evidence="2" type="ORF">AVL62_14620</name>
</gene>
<dbReference type="Proteomes" id="UP000054837">
    <property type="component" value="Unassembled WGS sequence"/>
</dbReference>
<dbReference type="SUPFAM" id="SSF53756">
    <property type="entry name" value="UDP-Glycosyltransferase/glycogen phosphorylase"/>
    <property type="match status" value="1"/>
</dbReference>
<comment type="caution">
    <text evidence="2">The sequence shown here is derived from an EMBL/GenBank/DDBJ whole genome shotgun (WGS) entry which is preliminary data.</text>
</comment>
<name>A0A0W8I427_9MICO</name>
<feature type="region of interest" description="Disordered" evidence="1">
    <location>
        <begin position="356"/>
        <end position="375"/>
    </location>
</feature>
<feature type="region of interest" description="Disordered" evidence="1">
    <location>
        <begin position="173"/>
        <end position="196"/>
    </location>
</feature>
<proteinExistence type="predicted"/>
<dbReference type="AlphaFoldDB" id="A0A0W8I427"/>
<dbReference type="STRING" id="767452.AVL62_14620"/>
<reference evidence="2 3" key="1">
    <citation type="submission" date="2015-12" db="EMBL/GenBank/DDBJ databases">
        <title>Serinicoccus chungangenesis strain CD08_5 genome sequencing and assembly.</title>
        <authorList>
            <person name="Chander A.M."/>
            <person name="Kaur G."/>
            <person name="Nair G.R."/>
            <person name="Dhawan D.K."/>
            <person name="Kochhar R.K."/>
            <person name="Mayilraj S."/>
            <person name="Bhadada S.K."/>
        </authorList>
    </citation>
    <scope>NUCLEOTIDE SEQUENCE [LARGE SCALE GENOMIC DNA]</scope>
    <source>
        <strain evidence="2 3">CD08_5</strain>
    </source>
</reference>
<sequence>MIGYYLHHQGSGHRRRATAVARRTRHAVTGLGSGPAPEGWPGDWVELARDDDPPVDPEGADVTARGVLHWVPLHHPGLLRRHAQLLAWLEQARPELLVVDVSVEVCLLARLCGVPVVVGGMPGRRTDAVHALGYDVAEAILAPWPAGAHPRDDWPARWRLKTWEVGGISALAAAPPSPTDASAPAPSRATRGAGGPDGAARQVLVLWGHGGEPLHPAQLQQARAATPGWTWVVRGGGHPASPDLPAELSRADVVVCHAGQGAVADVALARRPAVVLAQTRPFDEQVATAAALSRLGIAATADGWPDGPRWPGLLSRALELGGQAWSRWGQDGPGVAAGHLDALADSLARPVDVDHEGVARTPTGPAVHPGVERGA</sequence>
<keyword evidence="3" id="KW-1185">Reference proteome</keyword>
<evidence type="ECO:0000313" key="2">
    <source>
        <dbReference type="EMBL" id="KUG52804.1"/>
    </source>
</evidence>
<evidence type="ECO:0000256" key="1">
    <source>
        <dbReference type="SAM" id="MobiDB-lite"/>
    </source>
</evidence>